<name>H2Y4U5_CIOSA</name>
<dbReference type="GeneTree" id="ENSGT00940000169049"/>
<reference evidence="1" key="2">
    <citation type="submission" date="2025-08" db="UniProtKB">
        <authorList>
            <consortium name="Ensembl"/>
        </authorList>
    </citation>
    <scope>IDENTIFICATION</scope>
</reference>
<dbReference type="HOGENOM" id="CLU_2297933_0_0_1"/>
<protein>
    <submittedName>
        <fullName evidence="1">Uncharacterized protein</fullName>
    </submittedName>
</protein>
<sequence>SPKSGVKIRKRLFEFEVNFPVQFCVCGPLRQIPTQLGNLFCGRLQHFARICTPVHAPWISCKTADSIPHLTELSFPLYISVFLENHIVVPVLKSFKSLVDT</sequence>
<evidence type="ECO:0000313" key="1">
    <source>
        <dbReference type="Ensembl" id="ENSCSAVP00000000343.1"/>
    </source>
</evidence>
<dbReference type="Proteomes" id="UP000007875">
    <property type="component" value="Unassembled WGS sequence"/>
</dbReference>
<dbReference type="AlphaFoldDB" id="H2Y4U5"/>
<reference evidence="1" key="3">
    <citation type="submission" date="2025-09" db="UniProtKB">
        <authorList>
            <consortium name="Ensembl"/>
        </authorList>
    </citation>
    <scope>IDENTIFICATION</scope>
</reference>
<keyword evidence="2" id="KW-1185">Reference proteome</keyword>
<evidence type="ECO:0000313" key="2">
    <source>
        <dbReference type="Proteomes" id="UP000007875"/>
    </source>
</evidence>
<organism evidence="1 2">
    <name type="scientific">Ciona savignyi</name>
    <name type="common">Pacific transparent sea squirt</name>
    <dbReference type="NCBI Taxonomy" id="51511"/>
    <lineage>
        <taxon>Eukaryota</taxon>
        <taxon>Metazoa</taxon>
        <taxon>Chordata</taxon>
        <taxon>Tunicata</taxon>
        <taxon>Ascidiacea</taxon>
        <taxon>Phlebobranchia</taxon>
        <taxon>Cionidae</taxon>
        <taxon>Ciona</taxon>
    </lineage>
</organism>
<dbReference type="Ensembl" id="ENSCSAVT00000000346.1">
    <property type="protein sequence ID" value="ENSCSAVP00000000343.1"/>
    <property type="gene ID" value="ENSCSAVG00000000192.1"/>
</dbReference>
<proteinExistence type="predicted"/>
<reference evidence="2" key="1">
    <citation type="submission" date="2003-08" db="EMBL/GenBank/DDBJ databases">
        <authorList>
            <person name="Birren B."/>
            <person name="Nusbaum C."/>
            <person name="Abebe A."/>
            <person name="Abouelleil A."/>
            <person name="Adekoya E."/>
            <person name="Ait-zahra M."/>
            <person name="Allen N."/>
            <person name="Allen T."/>
            <person name="An P."/>
            <person name="Anderson M."/>
            <person name="Anderson S."/>
            <person name="Arachchi H."/>
            <person name="Armbruster J."/>
            <person name="Bachantsang P."/>
            <person name="Baldwin J."/>
            <person name="Barry A."/>
            <person name="Bayul T."/>
            <person name="Blitshsteyn B."/>
            <person name="Bloom T."/>
            <person name="Blye J."/>
            <person name="Boguslavskiy L."/>
            <person name="Borowsky M."/>
            <person name="Boukhgalter B."/>
            <person name="Brunache A."/>
            <person name="Butler J."/>
            <person name="Calixte N."/>
            <person name="Calvo S."/>
            <person name="Camarata J."/>
            <person name="Campo K."/>
            <person name="Chang J."/>
            <person name="Cheshatsang Y."/>
            <person name="Citroen M."/>
            <person name="Collymore A."/>
            <person name="Considine T."/>
            <person name="Cook A."/>
            <person name="Cooke P."/>
            <person name="Corum B."/>
            <person name="Cuomo C."/>
            <person name="David R."/>
            <person name="Dawoe T."/>
            <person name="Degray S."/>
            <person name="Dodge S."/>
            <person name="Dooley K."/>
            <person name="Dorje P."/>
            <person name="Dorjee K."/>
            <person name="Dorris L."/>
            <person name="Duffey N."/>
            <person name="Dupes A."/>
            <person name="Elkins T."/>
            <person name="Engels R."/>
            <person name="Erickson J."/>
            <person name="Farina A."/>
            <person name="Faro S."/>
            <person name="Ferreira P."/>
            <person name="Fischer H."/>
            <person name="Fitzgerald M."/>
            <person name="Foley K."/>
            <person name="Gage D."/>
            <person name="Galagan J."/>
            <person name="Gearin G."/>
            <person name="Gnerre S."/>
            <person name="Gnirke A."/>
            <person name="Goyette A."/>
            <person name="Graham J."/>
            <person name="Grandbois E."/>
            <person name="Gyaltsen K."/>
            <person name="Hafez N."/>
            <person name="Hagopian D."/>
            <person name="Hagos B."/>
            <person name="Hall J."/>
            <person name="Hatcher B."/>
            <person name="Heller A."/>
            <person name="Higgins H."/>
            <person name="Honan T."/>
            <person name="Horn A."/>
            <person name="Houde N."/>
            <person name="Hughes L."/>
            <person name="Hulme W."/>
            <person name="Husby E."/>
            <person name="Iliev I."/>
            <person name="Jaffe D."/>
            <person name="Jones C."/>
            <person name="Kamal M."/>
            <person name="Kamat A."/>
            <person name="Kamvysselis M."/>
            <person name="Karlsson E."/>
            <person name="Kells C."/>
            <person name="Kieu A."/>
            <person name="Kisner P."/>
            <person name="Kodira C."/>
            <person name="Kulbokas E."/>
            <person name="Labutti K."/>
            <person name="Lama D."/>
            <person name="Landers T."/>
            <person name="Leger J."/>
            <person name="Levine S."/>
            <person name="Lewis D."/>
            <person name="Lewis T."/>
            <person name="Lindblad-toh K."/>
            <person name="Liu X."/>
            <person name="Lokyitsang T."/>
            <person name="Lokyitsang Y."/>
            <person name="Lucien O."/>
            <person name="Lui A."/>
            <person name="Ma L.J."/>
            <person name="Mabbitt R."/>
            <person name="Macdonald J."/>
            <person name="Maclean C."/>
            <person name="Major J."/>
            <person name="Manning J."/>
            <person name="Marabella R."/>
            <person name="Maru K."/>
            <person name="Matthews C."/>
            <person name="Mauceli E."/>
            <person name="Mccarthy M."/>
            <person name="Mcdonough S."/>
            <person name="Mcghee T."/>
            <person name="Meldrim J."/>
            <person name="Meneus L."/>
            <person name="Mesirov J."/>
            <person name="Mihalev A."/>
            <person name="Mihova T."/>
            <person name="Mikkelsen T."/>
            <person name="Mlenga V."/>
            <person name="Moru K."/>
            <person name="Mozes J."/>
            <person name="Mulrain L."/>
            <person name="Munson G."/>
            <person name="Naylor J."/>
            <person name="Newes C."/>
            <person name="Nguyen C."/>
            <person name="Nguyen N."/>
            <person name="Nguyen T."/>
            <person name="Nicol R."/>
            <person name="Nielsen C."/>
            <person name="Nizzari M."/>
            <person name="Norbu C."/>
            <person name="Norbu N."/>
            <person name="O'donnell P."/>
            <person name="Okoawo O."/>
            <person name="O'leary S."/>
            <person name="Omotosho B."/>
            <person name="O'neill K."/>
            <person name="Osman S."/>
            <person name="Parker S."/>
            <person name="Perrin D."/>
            <person name="Phunkhang P."/>
            <person name="Piqani B."/>
            <person name="Purcell S."/>
            <person name="Rachupka T."/>
            <person name="Ramasamy U."/>
            <person name="Rameau R."/>
            <person name="Ray V."/>
            <person name="Raymond C."/>
            <person name="Retta R."/>
            <person name="Richardson S."/>
            <person name="Rise C."/>
            <person name="Rodriguez J."/>
            <person name="Rogers J."/>
            <person name="Rogov P."/>
            <person name="Rutman M."/>
            <person name="Schupbach R."/>
            <person name="Seaman C."/>
            <person name="Settipalli S."/>
            <person name="Sharpe T."/>
            <person name="Sheridan J."/>
            <person name="Sherpa N."/>
            <person name="Shi J."/>
            <person name="Smirnov S."/>
            <person name="Smith C."/>
            <person name="Sougnez C."/>
            <person name="Spencer B."/>
            <person name="Stalker J."/>
            <person name="Stange-thomann N."/>
            <person name="Stavropoulos S."/>
            <person name="Stetson K."/>
            <person name="Stone C."/>
            <person name="Stone S."/>
            <person name="Stubbs M."/>
            <person name="Talamas J."/>
            <person name="Tchuinga P."/>
            <person name="Tenzing P."/>
            <person name="Tesfaye S."/>
            <person name="Theodore J."/>
            <person name="Thoulutsang Y."/>
            <person name="Topham K."/>
            <person name="Towey S."/>
            <person name="Tsamla T."/>
            <person name="Tsomo N."/>
            <person name="Vallee D."/>
            <person name="Vassiliev H."/>
            <person name="Venkataraman V."/>
            <person name="Vinson J."/>
            <person name="Vo A."/>
            <person name="Wade C."/>
            <person name="Wang S."/>
            <person name="Wangchuk T."/>
            <person name="Wangdi T."/>
            <person name="Whittaker C."/>
            <person name="Wilkinson J."/>
            <person name="Wu Y."/>
            <person name="Wyman D."/>
            <person name="Yadav S."/>
            <person name="Yang S."/>
            <person name="Yang X."/>
            <person name="Yeager S."/>
            <person name="Yee E."/>
            <person name="Young G."/>
            <person name="Zainoun J."/>
            <person name="Zembeck L."/>
            <person name="Zimmer A."/>
            <person name="Zody M."/>
            <person name="Lander E."/>
        </authorList>
    </citation>
    <scope>NUCLEOTIDE SEQUENCE [LARGE SCALE GENOMIC DNA]</scope>
</reference>
<accession>H2Y4U5</accession>